<gene>
    <name evidence="1" type="ORF">S12H4_39329</name>
</gene>
<comment type="caution">
    <text evidence="1">The sequence shown here is derived from an EMBL/GenBank/DDBJ whole genome shotgun (WGS) entry which is preliminary data.</text>
</comment>
<accession>X1U712</accession>
<protein>
    <submittedName>
        <fullName evidence="1">Uncharacterized protein</fullName>
    </submittedName>
</protein>
<dbReference type="EMBL" id="BARW01023758">
    <property type="protein sequence ID" value="GAI99411.1"/>
    <property type="molecule type" value="Genomic_DNA"/>
</dbReference>
<name>X1U712_9ZZZZ</name>
<sequence>MEFDDFNYKATRDRKFKKRMCEELSGSVRFAFKCIICNYGMSLTSGVPLVCPICKRFMCFERITWDEYEKLKTTDGFDEK</sequence>
<organism evidence="1">
    <name type="scientific">marine sediment metagenome</name>
    <dbReference type="NCBI Taxonomy" id="412755"/>
    <lineage>
        <taxon>unclassified sequences</taxon>
        <taxon>metagenomes</taxon>
        <taxon>ecological metagenomes</taxon>
    </lineage>
</organism>
<evidence type="ECO:0000313" key="1">
    <source>
        <dbReference type="EMBL" id="GAI99411.1"/>
    </source>
</evidence>
<dbReference type="AlphaFoldDB" id="X1U712"/>
<proteinExistence type="predicted"/>
<reference evidence="1" key="1">
    <citation type="journal article" date="2014" name="Front. Microbiol.">
        <title>High frequency of phylogenetically diverse reductive dehalogenase-homologous genes in deep subseafloor sedimentary metagenomes.</title>
        <authorList>
            <person name="Kawai M."/>
            <person name="Futagami T."/>
            <person name="Toyoda A."/>
            <person name="Takaki Y."/>
            <person name="Nishi S."/>
            <person name="Hori S."/>
            <person name="Arai W."/>
            <person name="Tsubouchi T."/>
            <person name="Morono Y."/>
            <person name="Uchiyama I."/>
            <person name="Ito T."/>
            <person name="Fujiyama A."/>
            <person name="Inagaki F."/>
            <person name="Takami H."/>
        </authorList>
    </citation>
    <scope>NUCLEOTIDE SEQUENCE</scope>
    <source>
        <strain evidence="1">Expedition CK06-06</strain>
    </source>
</reference>